<dbReference type="InterPro" id="IPR007546">
    <property type="entry name" value="DUF503"/>
</dbReference>
<name>A0ABT4MTT7_GORRU</name>
<dbReference type="PANTHER" id="PTHR36441:SF1">
    <property type="entry name" value="DUF503 DOMAIN-CONTAINING PROTEIN"/>
    <property type="match status" value="1"/>
</dbReference>
<dbReference type="RefSeq" id="WP_084838569.1">
    <property type="nucleotide sequence ID" value="NZ_JAPWIE010000003.1"/>
</dbReference>
<dbReference type="PANTHER" id="PTHR36441">
    <property type="entry name" value="HYPOTHETICAL CYTOSOLIC PROTEIN"/>
    <property type="match status" value="1"/>
</dbReference>
<protein>
    <submittedName>
        <fullName evidence="1">DUF503 domain-containing protein</fullName>
    </submittedName>
</protein>
<organism evidence="1 2">
    <name type="scientific">Gordonia rubripertincta</name>
    <name type="common">Rhodococcus corallinus</name>
    <dbReference type="NCBI Taxonomy" id="36822"/>
    <lineage>
        <taxon>Bacteria</taxon>
        <taxon>Bacillati</taxon>
        <taxon>Actinomycetota</taxon>
        <taxon>Actinomycetes</taxon>
        <taxon>Mycobacteriales</taxon>
        <taxon>Gordoniaceae</taxon>
        <taxon>Gordonia</taxon>
    </lineage>
</organism>
<dbReference type="EMBL" id="JAPWIE010000003">
    <property type="protein sequence ID" value="MCZ4550382.1"/>
    <property type="molecule type" value="Genomic_DNA"/>
</dbReference>
<evidence type="ECO:0000313" key="1">
    <source>
        <dbReference type="EMBL" id="MCZ4550382.1"/>
    </source>
</evidence>
<reference evidence="1" key="1">
    <citation type="submission" date="2022-12" db="EMBL/GenBank/DDBJ databases">
        <authorList>
            <person name="Krivoruchko A.V."/>
            <person name="Elkin A."/>
        </authorList>
    </citation>
    <scope>NUCLEOTIDE SEQUENCE</scope>
    <source>
        <strain evidence="1">IEGM 1388</strain>
    </source>
</reference>
<dbReference type="InterPro" id="IPR036746">
    <property type="entry name" value="TT1725-like_sf"/>
</dbReference>
<sequence>MFVGSLEIDLLLGDVRSLKQKRSVVRPIVAALARLRVSVAEVDDHDLHRRARIGVAAVAADARHLGEILDASEALVAGRPEIEVLSVRRRVRSGDDDDD</sequence>
<dbReference type="Gene3D" id="3.30.70.1120">
    <property type="entry name" value="TT1725-like"/>
    <property type="match status" value="1"/>
</dbReference>
<keyword evidence="2" id="KW-1185">Reference proteome</keyword>
<dbReference type="Proteomes" id="UP001067235">
    <property type="component" value="Unassembled WGS sequence"/>
</dbReference>
<accession>A0ABT4MTT7</accession>
<proteinExistence type="predicted"/>
<comment type="caution">
    <text evidence="1">The sequence shown here is derived from an EMBL/GenBank/DDBJ whole genome shotgun (WGS) entry which is preliminary data.</text>
</comment>
<evidence type="ECO:0000313" key="2">
    <source>
        <dbReference type="Proteomes" id="UP001067235"/>
    </source>
</evidence>
<dbReference type="Pfam" id="PF04456">
    <property type="entry name" value="DUF503"/>
    <property type="match status" value="1"/>
</dbReference>
<gene>
    <name evidence="1" type="ORF">O4213_10350</name>
</gene>
<dbReference type="SUPFAM" id="SSF103007">
    <property type="entry name" value="Hypothetical protein TT1725"/>
    <property type="match status" value="1"/>
</dbReference>